<dbReference type="Proteomes" id="UP001221009">
    <property type="component" value="Chromosome"/>
</dbReference>
<reference evidence="6 10" key="2">
    <citation type="submission" date="2018-08" db="EMBL/GenBank/DDBJ databases">
        <title>A genome reference for cultivated species of the human gut microbiota.</title>
        <authorList>
            <person name="Zou Y."/>
            <person name="Xue W."/>
            <person name="Luo G."/>
        </authorList>
    </citation>
    <scope>NUCLEOTIDE SEQUENCE [LARGE SCALE GENOMIC DNA]</scope>
    <source>
        <strain evidence="6 10">AM30-4</strain>
    </source>
</reference>
<evidence type="ECO:0000313" key="7">
    <source>
        <dbReference type="EMBL" id="WET64996.1"/>
    </source>
</evidence>
<reference evidence="4" key="5">
    <citation type="submission" date="2023-01" db="EMBL/GenBank/DDBJ databases">
        <title>Human gut microbiome strain richness.</title>
        <authorList>
            <person name="Chen-Liaw A."/>
        </authorList>
    </citation>
    <scope>NUCLEOTIDE SEQUENCE</scope>
    <source>
        <strain evidence="4">RTP21484st1_E5_RTP21484_190118</strain>
    </source>
</reference>
<reference evidence="5 11" key="3">
    <citation type="journal article" date="2019" name="Nat. Med.">
        <title>A library of human gut bacterial isolates paired with longitudinal multiomics data enables mechanistic microbiome research.</title>
        <authorList>
            <person name="Poyet M."/>
            <person name="Groussin M."/>
            <person name="Gibbons S.M."/>
            <person name="Avila-Pacheco J."/>
            <person name="Jiang X."/>
            <person name="Kearney S.M."/>
            <person name="Perrotta A.R."/>
            <person name="Berdy B."/>
            <person name="Zhao S."/>
            <person name="Lieberman T.D."/>
            <person name="Swanson P.K."/>
            <person name="Smith M."/>
            <person name="Roesemann S."/>
            <person name="Alexander J.E."/>
            <person name="Rich S.A."/>
            <person name="Livny J."/>
            <person name="Vlamakis H."/>
            <person name="Clish C."/>
            <person name="Bullock K."/>
            <person name="Deik A."/>
            <person name="Scott J."/>
            <person name="Pierce K.A."/>
            <person name="Xavier R.J."/>
            <person name="Alm E.J."/>
        </authorList>
    </citation>
    <scope>NUCLEOTIDE SEQUENCE [LARGE SCALE GENOMIC DNA]</scope>
    <source>
        <strain evidence="5 11">BIOML-A41</strain>
    </source>
</reference>
<dbReference type="GeneID" id="93524754"/>
<evidence type="ECO:0000313" key="8">
    <source>
        <dbReference type="Proteomes" id="UP000095455"/>
    </source>
</evidence>
<evidence type="ECO:0000313" key="1">
    <source>
        <dbReference type="EMBL" id="CUM72635.1"/>
    </source>
</evidence>
<dbReference type="Proteomes" id="UP000095455">
    <property type="component" value="Unassembled WGS sequence"/>
</dbReference>
<organism evidence="6 10">
    <name type="scientific">Parabacteroides distasonis</name>
    <dbReference type="NCBI Taxonomy" id="823"/>
    <lineage>
        <taxon>Bacteria</taxon>
        <taxon>Pseudomonadati</taxon>
        <taxon>Bacteroidota</taxon>
        <taxon>Bacteroidia</taxon>
        <taxon>Bacteroidales</taxon>
        <taxon>Tannerellaceae</taxon>
        <taxon>Parabacteroides</taxon>
    </lineage>
</organism>
<name>A0A174E5H3_PARDI</name>
<accession>A0A174E5H3</accession>
<dbReference type="EMBL" id="CP120353">
    <property type="protein sequence ID" value="WET64996.1"/>
    <property type="molecule type" value="Genomic_DNA"/>
</dbReference>
<protein>
    <submittedName>
        <fullName evidence="6">Uncharacterized protein</fullName>
    </submittedName>
</protein>
<reference evidence="7" key="6">
    <citation type="submission" date="2023-03" db="EMBL/GenBank/DDBJ databases">
        <title>Parabacteroides distasonis, a bacteria resistant against UC.</title>
        <authorList>
            <person name="Dai W."/>
        </authorList>
    </citation>
    <scope>NUCLEOTIDE SEQUENCE</scope>
    <source>
        <strain evidence="7">F1-28</strain>
    </source>
</reference>
<dbReference type="Proteomes" id="UP000284660">
    <property type="component" value="Unassembled WGS sequence"/>
</dbReference>
<dbReference type="RefSeq" id="WP_005866426.1">
    <property type="nucleotide sequence ID" value="NZ_BAABYH010000001.1"/>
</dbReference>
<reference evidence="8 9" key="1">
    <citation type="submission" date="2015-09" db="EMBL/GenBank/DDBJ databases">
        <authorList>
            <consortium name="Pathogen Informatics"/>
        </authorList>
    </citation>
    <scope>NUCLEOTIDE SEQUENCE [LARGE SCALE GENOMIC DNA]</scope>
    <source>
        <strain evidence="2 8">2789STDY5608822</strain>
        <strain evidence="1 9">2789STDY5608872</strain>
    </source>
</reference>
<dbReference type="Proteomes" id="UP001198806">
    <property type="component" value="Unassembled WGS sequence"/>
</dbReference>
<evidence type="ECO:0000313" key="9">
    <source>
        <dbReference type="Proteomes" id="UP000095591"/>
    </source>
</evidence>
<gene>
    <name evidence="6" type="ORF">DW782_13515</name>
    <name evidence="2" type="ORF">ERS852380_02063</name>
    <name evidence="1" type="ORF">ERS852429_00231</name>
    <name evidence="5" type="ORF">GKD59_09280</name>
    <name evidence="3" type="ORF">LI194_21445</name>
    <name evidence="7" type="ORF">P2T59_03205</name>
    <name evidence="4" type="ORF">PN599_12085</name>
</gene>
<dbReference type="Proteomes" id="UP001210126">
    <property type="component" value="Unassembled WGS sequence"/>
</dbReference>
<evidence type="ECO:0000313" key="5">
    <source>
        <dbReference type="EMBL" id="MRY58094.1"/>
    </source>
</evidence>
<dbReference type="EMBL" id="JAQMPJ010000010">
    <property type="protein sequence ID" value="MDB9005742.1"/>
    <property type="molecule type" value="Genomic_DNA"/>
</dbReference>
<dbReference type="EMBL" id="CYXP01000001">
    <property type="protein sequence ID" value="CUM72635.1"/>
    <property type="molecule type" value="Genomic_DNA"/>
</dbReference>
<dbReference type="Proteomes" id="UP000463337">
    <property type="component" value="Unassembled WGS sequence"/>
</dbReference>
<dbReference type="EMBL" id="CYYK01000006">
    <property type="protein sequence ID" value="CUO33004.1"/>
    <property type="molecule type" value="Genomic_DNA"/>
</dbReference>
<dbReference type="EMBL" id="WKLT01000006">
    <property type="protein sequence ID" value="MRY58094.1"/>
    <property type="molecule type" value="Genomic_DNA"/>
</dbReference>
<dbReference type="EMBL" id="JAJCNI010000053">
    <property type="protein sequence ID" value="MCB6520349.1"/>
    <property type="molecule type" value="Genomic_DNA"/>
</dbReference>
<reference evidence="3" key="4">
    <citation type="submission" date="2021-10" db="EMBL/GenBank/DDBJ databases">
        <title>Collection of gut derived symbiotic bacterial strains cultured from healthy donors.</title>
        <authorList>
            <person name="Lin H."/>
            <person name="Littmann E."/>
            <person name="Kohout C."/>
            <person name="Pamer E.G."/>
        </authorList>
    </citation>
    <scope>NUCLEOTIDE SEQUENCE</scope>
    <source>
        <strain evidence="3">DFI.2.94</strain>
    </source>
</reference>
<evidence type="ECO:0000313" key="3">
    <source>
        <dbReference type="EMBL" id="MCB6520349.1"/>
    </source>
</evidence>
<evidence type="ECO:0000313" key="11">
    <source>
        <dbReference type="Proteomes" id="UP000463337"/>
    </source>
</evidence>
<evidence type="ECO:0000313" key="4">
    <source>
        <dbReference type="EMBL" id="MDB9005742.1"/>
    </source>
</evidence>
<dbReference type="AlphaFoldDB" id="A0A174E5H3"/>
<dbReference type="EMBL" id="QSJN01000008">
    <property type="protein sequence ID" value="RHD73427.1"/>
    <property type="molecule type" value="Genomic_DNA"/>
</dbReference>
<proteinExistence type="predicted"/>
<evidence type="ECO:0000313" key="10">
    <source>
        <dbReference type="Proteomes" id="UP000284660"/>
    </source>
</evidence>
<evidence type="ECO:0000313" key="2">
    <source>
        <dbReference type="EMBL" id="CUO33004.1"/>
    </source>
</evidence>
<evidence type="ECO:0000313" key="6">
    <source>
        <dbReference type="EMBL" id="RHD73427.1"/>
    </source>
</evidence>
<dbReference type="Proteomes" id="UP000095591">
    <property type="component" value="Unassembled WGS sequence"/>
</dbReference>
<sequence length="62" mass="7365">MERLIEMYRKKLRFTSTAFIRSTVYEINRDARLIGIRGARGVYRNSISSEIFRKTNEPYMSA</sequence>